<sequence>MKIDKTKLIILFVLVVLGLTFLGKVNAFQYSTVVVNDNITQISPYYSYSTVDYLLTLHNLTSSKFNLSIPLGIEDLNITDLNQSKITQYIYPKTSCHTFSISAGCEVIQLNNVKSGQTINILYRYYQNYTNGGLFNSTIYFIPSSFVSLLNVDMILPKGAYIPDNAYSAPSIYSIVQENNRFEVKWVLINQSYINVSGYYINLPFTVSYELNITQKKPSMYNYANISIVIAVIAIAIIAYFFIFVFSKRKNSKGKNKLRKSKRNNQMYKILSTDEMKVLKAISKDKFVYQADVIKTTGFSKVKVSKIISKLFRYGLIKIKPDGRTNKIKRI</sequence>
<keyword evidence="1" id="KW-1133">Transmembrane helix</keyword>
<dbReference type="Proteomes" id="UP000009376">
    <property type="component" value="Unassembled WGS sequence"/>
</dbReference>
<dbReference type="AlphaFoldDB" id="D6GVB5"/>
<feature type="domain" description="DUF7343" evidence="2">
    <location>
        <begin position="272"/>
        <end position="329"/>
    </location>
</feature>
<reference evidence="3 4" key="1">
    <citation type="journal article" date="2010" name="Proc. Natl. Acad. Sci. U.S.A.">
        <title>Enigmatic, ultrasmall, uncultivated Archaea.</title>
        <authorList>
            <person name="Baker B.J."/>
            <person name="Comolli L.R."/>
            <person name="Dick G.J."/>
            <person name="Hauser L.J."/>
            <person name="Hyatt D."/>
            <person name="Dill B.D."/>
            <person name="Land M.L."/>
            <person name="Verberkmoes N.C."/>
            <person name="Hettich R.L."/>
            <person name="Banfield J.F."/>
        </authorList>
    </citation>
    <scope>NUCLEOTIDE SEQUENCE [LARGE SCALE GENOMIC DNA]</scope>
</reference>
<proteinExistence type="predicted"/>
<dbReference type="EMBL" id="GG745552">
    <property type="protein sequence ID" value="EFD92836.1"/>
    <property type="molecule type" value="Genomic_DNA"/>
</dbReference>
<evidence type="ECO:0000256" key="1">
    <source>
        <dbReference type="SAM" id="Phobius"/>
    </source>
</evidence>
<gene>
    <name evidence="3" type="ORF">BJBARM5_0427</name>
</gene>
<evidence type="ECO:0000313" key="4">
    <source>
        <dbReference type="Proteomes" id="UP000009376"/>
    </source>
</evidence>
<dbReference type="Pfam" id="PF24034">
    <property type="entry name" value="DUF7343"/>
    <property type="match status" value="1"/>
</dbReference>
<dbReference type="SUPFAM" id="SSF46785">
    <property type="entry name" value="Winged helix' DNA-binding domain"/>
    <property type="match status" value="1"/>
</dbReference>
<evidence type="ECO:0000313" key="3">
    <source>
        <dbReference type="EMBL" id="EFD92836.1"/>
    </source>
</evidence>
<accession>D6GVB5</accession>
<name>D6GVB5_PARA5</name>
<dbReference type="InterPro" id="IPR055767">
    <property type="entry name" value="DUF7343"/>
</dbReference>
<organism evidence="3 4">
    <name type="scientific">Candidatus Parvarchaeum acidophilus ARMAN-5</name>
    <dbReference type="NCBI Taxonomy" id="662762"/>
    <lineage>
        <taxon>Archaea</taxon>
        <taxon>Candidatus Parvarchaeota</taxon>
        <taxon>Candidatus Parvarchaeum</taxon>
    </lineage>
</organism>
<dbReference type="InterPro" id="IPR036388">
    <property type="entry name" value="WH-like_DNA-bd_sf"/>
</dbReference>
<protein>
    <recommendedName>
        <fullName evidence="2">DUF7343 domain-containing protein</fullName>
    </recommendedName>
</protein>
<keyword evidence="1" id="KW-0472">Membrane</keyword>
<evidence type="ECO:0000259" key="2">
    <source>
        <dbReference type="Pfam" id="PF24034"/>
    </source>
</evidence>
<dbReference type="InterPro" id="IPR036390">
    <property type="entry name" value="WH_DNA-bd_sf"/>
</dbReference>
<keyword evidence="1" id="KW-0812">Transmembrane</keyword>
<dbReference type="Gene3D" id="1.10.10.10">
    <property type="entry name" value="Winged helix-like DNA-binding domain superfamily/Winged helix DNA-binding domain"/>
    <property type="match status" value="1"/>
</dbReference>
<feature type="transmembrane region" description="Helical" evidence="1">
    <location>
        <begin position="223"/>
        <end position="246"/>
    </location>
</feature>